<evidence type="ECO:0000256" key="9">
    <source>
        <dbReference type="ARBA" id="ARBA00023136"/>
    </source>
</evidence>
<protein>
    <recommendedName>
        <fullName evidence="11">Fatty acyl-CoA reductase</fullName>
        <ecNumber evidence="11">1.2.1.84</ecNumber>
    </recommendedName>
</protein>
<dbReference type="GO" id="GO:0016020">
    <property type="term" value="C:membrane"/>
    <property type="evidence" value="ECO:0007669"/>
    <property type="project" value="UniProtKB-SubCell"/>
</dbReference>
<keyword evidence="6" id="KW-1133">Transmembrane helix</keyword>
<evidence type="ECO:0000259" key="12">
    <source>
        <dbReference type="Pfam" id="PF03015"/>
    </source>
</evidence>
<evidence type="ECO:0000256" key="3">
    <source>
        <dbReference type="ARBA" id="ARBA00022516"/>
    </source>
</evidence>
<evidence type="ECO:0000256" key="5">
    <source>
        <dbReference type="ARBA" id="ARBA00022857"/>
    </source>
</evidence>
<dbReference type="InterPro" id="IPR026055">
    <property type="entry name" value="FAR"/>
</dbReference>
<dbReference type="AlphaFoldDB" id="A0AAD4KC88"/>
<dbReference type="InterPro" id="IPR033640">
    <property type="entry name" value="FAR_C"/>
</dbReference>
<evidence type="ECO:0000256" key="4">
    <source>
        <dbReference type="ARBA" id="ARBA00022692"/>
    </source>
</evidence>
<proteinExistence type="inferred from homology"/>
<keyword evidence="4" id="KW-0812">Transmembrane</keyword>
<dbReference type="EC" id="1.2.1.84" evidence="11"/>
<organism evidence="14 15">
    <name type="scientific">Drosophila rubida</name>
    <dbReference type="NCBI Taxonomy" id="30044"/>
    <lineage>
        <taxon>Eukaryota</taxon>
        <taxon>Metazoa</taxon>
        <taxon>Ecdysozoa</taxon>
        <taxon>Arthropoda</taxon>
        <taxon>Hexapoda</taxon>
        <taxon>Insecta</taxon>
        <taxon>Pterygota</taxon>
        <taxon>Neoptera</taxon>
        <taxon>Endopterygota</taxon>
        <taxon>Diptera</taxon>
        <taxon>Brachycera</taxon>
        <taxon>Muscomorpha</taxon>
        <taxon>Ephydroidea</taxon>
        <taxon>Drosophilidae</taxon>
        <taxon>Drosophila</taxon>
    </lineage>
</organism>
<dbReference type="InterPro" id="IPR036291">
    <property type="entry name" value="NAD(P)-bd_dom_sf"/>
</dbReference>
<accession>A0AAD4KC88</accession>
<dbReference type="GO" id="GO:0080019">
    <property type="term" value="F:alcohol-forming very long-chain fatty acyl-CoA reductase activity"/>
    <property type="evidence" value="ECO:0007669"/>
    <property type="project" value="InterPro"/>
</dbReference>
<evidence type="ECO:0000256" key="1">
    <source>
        <dbReference type="ARBA" id="ARBA00004141"/>
    </source>
</evidence>
<dbReference type="GO" id="GO:0035336">
    <property type="term" value="P:long-chain fatty-acyl-CoA metabolic process"/>
    <property type="evidence" value="ECO:0007669"/>
    <property type="project" value="TreeGrafter"/>
</dbReference>
<keyword evidence="5 11" id="KW-0521">NADP</keyword>
<feature type="domain" description="Thioester reductase (TE)" evidence="13">
    <location>
        <begin position="28"/>
        <end position="298"/>
    </location>
</feature>
<sequence length="484" mass="54974">FTRIRIRATKCTMASEIQSFYKNKVVMLTGGSGFLGKVTIEKLLRSTEVKRIYVLIRPKKGQAIQERIADWKNDVVFSVLLQEKPDALKRLVPIEGDVCEADLGISQADRQLLAKEVNVLIHGAATTRFTAPLHVALTTNTRPTRMLLQLAKEMSHLEAFVYVSTAFCNCISFHIDERFYPEHLNCNADQALGVQELLGDKLTDEAASALMAKFPNTYTFTKALSEQILERESGEMPVSIFRPGIVVGSYKEPFDGWIASPYGATMLLFGVAMGVLRTTMLNRKSHANIVPVDYCVNLLLAVAWETATKGADRKKKAIAPPPPLIYNNVPHETNMLTWGGYKDFAAALGGVYPLEQSKWLPFLQCTTSPWVFYLLSFFYHYVPAFFVDLALRLSGRQPQIVKMYQKLHKQMQVMAHFGINCWHFKTRNTDQLWSNLSAKDREIFEFDMASLNWKDFFYRSMSGIRSYLALEENTPESFKRGRKV</sequence>
<feature type="domain" description="Fatty acyl-CoA reductase C-terminal" evidence="12">
    <location>
        <begin position="379"/>
        <end position="469"/>
    </location>
</feature>
<evidence type="ECO:0000256" key="8">
    <source>
        <dbReference type="ARBA" id="ARBA00023098"/>
    </source>
</evidence>
<dbReference type="FunFam" id="3.40.50.720:FF:000143">
    <property type="entry name" value="Fatty acyl-CoA reductase"/>
    <property type="match status" value="1"/>
</dbReference>
<dbReference type="EMBL" id="JAJJHW010000014">
    <property type="protein sequence ID" value="KAH8388330.1"/>
    <property type="molecule type" value="Genomic_DNA"/>
</dbReference>
<dbReference type="PANTHER" id="PTHR11011">
    <property type="entry name" value="MALE STERILITY PROTEIN 2-RELATED"/>
    <property type="match status" value="1"/>
</dbReference>
<name>A0AAD4KC88_9MUSC</name>
<dbReference type="PANTHER" id="PTHR11011:SF60">
    <property type="entry name" value="FATTY ACYL-COA REDUCTASE-RELATED"/>
    <property type="match status" value="1"/>
</dbReference>
<evidence type="ECO:0000313" key="14">
    <source>
        <dbReference type="EMBL" id="KAH8388330.1"/>
    </source>
</evidence>
<dbReference type="GO" id="GO:0102965">
    <property type="term" value="F:alcohol-forming long-chain fatty acyl-CoA reductase activity"/>
    <property type="evidence" value="ECO:0007669"/>
    <property type="project" value="UniProtKB-EC"/>
</dbReference>
<dbReference type="CDD" id="cd05236">
    <property type="entry name" value="FAR-N_SDR_e"/>
    <property type="match status" value="1"/>
</dbReference>
<gene>
    <name evidence="14" type="ORF">KR093_004284</name>
</gene>
<comment type="caution">
    <text evidence="14">The sequence shown here is derived from an EMBL/GenBank/DDBJ whole genome shotgun (WGS) entry which is preliminary data.</text>
</comment>
<keyword evidence="9" id="KW-0472">Membrane</keyword>
<dbReference type="GO" id="GO:0005777">
    <property type="term" value="C:peroxisome"/>
    <property type="evidence" value="ECO:0007669"/>
    <property type="project" value="TreeGrafter"/>
</dbReference>
<dbReference type="Pfam" id="PF07993">
    <property type="entry name" value="NAD_binding_4"/>
    <property type="match status" value="1"/>
</dbReference>
<dbReference type="Proteomes" id="UP001200034">
    <property type="component" value="Unassembled WGS sequence"/>
</dbReference>
<keyword evidence="3 11" id="KW-0444">Lipid biosynthesis</keyword>
<evidence type="ECO:0000256" key="10">
    <source>
        <dbReference type="ARBA" id="ARBA00052530"/>
    </source>
</evidence>
<dbReference type="CDD" id="cd09071">
    <property type="entry name" value="FAR_C"/>
    <property type="match status" value="1"/>
</dbReference>
<evidence type="ECO:0000256" key="11">
    <source>
        <dbReference type="RuleBase" id="RU363097"/>
    </source>
</evidence>
<reference evidence="14" key="1">
    <citation type="journal article" date="2021" name="Mol. Ecol. Resour.">
        <title>Phylogenomic analyses of the genus Drosophila reveals genomic signals of climate adaptation.</title>
        <authorList>
            <person name="Li F."/>
            <person name="Rane R.V."/>
            <person name="Luria V."/>
            <person name="Xiong Z."/>
            <person name="Chen J."/>
            <person name="Li Z."/>
            <person name="Catullo R.A."/>
            <person name="Griffin P.C."/>
            <person name="Schiffer M."/>
            <person name="Pearce S."/>
            <person name="Lee S.F."/>
            <person name="McElroy K."/>
            <person name="Stocker A."/>
            <person name="Shirriffs J."/>
            <person name="Cockerell F."/>
            <person name="Coppin C."/>
            <person name="Sgro C.M."/>
            <person name="Karger A."/>
            <person name="Cain J.W."/>
            <person name="Weber J.A."/>
            <person name="Santpere G."/>
            <person name="Kirschner M.W."/>
            <person name="Hoffmann A.A."/>
            <person name="Oakeshott J.G."/>
            <person name="Zhang G."/>
        </authorList>
    </citation>
    <scope>NUCLEOTIDE SEQUENCE</scope>
    <source>
        <strain evidence="14">BGI-SZ-2011g</strain>
    </source>
</reference>
<dbReference type="SUPFAM" id="SSF51735">
    <property type="entry name" value="NAD(P)-binding Rossmann-fold domains"/>
    <property type="match status" value="1"/>
</dbReference>
<dbReference type="Gene3D" id="3.40.50.720">
    <property type="entry name" value="NAD(P)-binding Rossmann-like Domain"/>
    <property type="match status" value="1"/>
</dbReference>
<comment type="function">
    <text evidence="11">Catalyzes the reduction of fatty acyl-CoA to fatty alcohols.</text>
</comment>
<keyword evidence="15" id="KW-1185">Reference proteome</keyword>
<dbReference type="InterPro" id="IPR013120">
    <property type="entry name" value="FAR_NAD-bd"/>
</dbReference>
<evidence type="ECO:0000256" key="7">
    <source>
        <dbReference type="ARBA" id="ARBA00023002"/>
    </source>
</evidence>
<evidence type="ECO:0000313" key="15">
    <source>
        <dbReference type="Proteomes" id="UP001200034"/>
    </source>
</evidence>
<feature type="non-terminal residue" evidence="14">
    <location>
        <position position="1"/>
    </location>
</feature>
<evidence type="ECO:0000256" key="2">
    <source>
        <dbReference type="ARBA" id="ARBA00005928"/>
    </source>
</evidence>
<feature type="non-terminal residue" evidence="14">
    <location>
        <position position="484"/>
    </location>
</feature>
<comment type="similarity">
    <text evidence="2 11">Belongs to the fatty acyl-CoA reductase family.</text>
</comment>
<dbReference type="Pfam" id="PF03015">
    <property type="entry name" value="Sterile"/>
    <property type="match status" value="1"/>
</dbReference>
<evidence type="ECO:0000259" key="13">
    <source>
        <dbReference type="Pfam" id="PF07993"/>
    </source>
</evidence>
<comment type="catalytic activity">
    <reaction evidence="10 11">
        <text>a long-chain fatty acyl-CoA + 2 NADPH + 2 H(+) = a long-chain primary fatty alcohol + 2 NADP(+) + CoA</text>
        <dbReference type="Rhea" id="RHEA:52716"/>
        <dbReference type="ChEBI" id="CHEBI:15378"/>
        <dbReference type="ChEBI" id="CHEBI:57287"/>
        <dbReference type="ChEBI" id="CHEBI:57783"/>
        <dbReference type="ChEBI" id="CHEBI:58349"/>
        <dbReference type="ChEBI" id="CHEBI:77396"/>
        <dbReference type="ChEBI" id="CHEBI:83139"/>
        <dbReference type="EC" id="1.2.1.84"/>
    </reaction>
</comment>
<keyword evidence="8 11" id="KW-0443">Lipid metabolism</keyword>
<evidence type="ECO:0000256" key="6">
    <source>
        <dbReference type="ARBA" id="ARBA00022989"/>
    </source>
</evidence>
<comment type="subcellular location">
    <subcellularLocation>
        <location evidence="1">Membrane</location>
        <topology evidence="1">Multi-pass membrane protein</topology>
    </subcellularLocation>
</comment>
<keyword evidence="7 11" id="KW-0560">Oxidoreductase</keyword>